<keyword evidence="3" id="KW-1185">Reference proteome</keyword>
<sequence length="77" mass="9124">MKRIEKDGKFYRMRRGKLVEIPAEWVGEVAYPQTIRERPSKLIGKVARLTKYADNRNRKDRATQVSDEFAAEELKRQ</sequence>
<dbReference type="RefSeq" id="WP_200592080.1">
    <property type="nucleotide sequence ID" value="NZ_JAEPBG010000004.1"/>
</dbReference>
<gene>
    <name evidence="2" type="ORF">JJB74_11845</name>
</gene>
<evidence type="ECO:0000313" key="3">
    <source>
        <dbReference type="Proteomes" id="UP000622890"/>
    </source>
</evidence>
<accession>A0A934SUA6</accession>
<evidence type="ECO:0000256" key="1">
    <source>
        <dbReference type="SAM" id="MobiDB-lite"/>
    </source>
</evidence>
<dbReference type="EMBL" id="JAEPBG010000004">
    <property type="protein sequence ID" value="MBK4735306.1"/>
    <property type="molecule type" value="Genomic_DNA"/>
</dbReference>
<comment type="caution">
    <text evidence="2">The sequence shown here is derived from an EMBL/GenBank/DDBJ whole genome shotgun (WGS) entry which is preliminary data.</text>
</comment>
<organism evidence="2 3">
    <name type="scientific">Noviherbaspirillum pedocola</name>
    <dbReference type="NCBI Taxonomy" id="2801341"/>
    <lineage>
        <taxon>Bacteria</taxon>
        <taxon>Pseudomonadati</taxon>
        <taxon>Pseudomonadota</taxon>
        <taxon>Betaproteobacteria</taxon>
        <taxon>Burkholderiales</taxon>
        <taxon>Oxalobacteraceae</taxon>
        <taxon>Noviherbaspirillum</taxon>
    </lineage>
</organism>
<reference evidence="2" key="1">
    <citation type="submission" date="2021-01" db="EMBL/GenBank/DDBJ databases">
        <title>Genome sequence of strain Noviherbaspirillum sp. DKR-6.</title>
        <authorList>
            <person name="Chaudhary D.K."/>
        </authorList>
    </citation>
    <scope>NUCLEOTIDE SEQUENCE</scope>
    <source>
        <strain evidence="2">DKR-6</strain>
    </source>
</reference>
<name>A0A934SUA6_9BURK</name>
<dbReference type="Proteomes" id="UP000622890">
    <property type="component" value="Unassembled WGS sequence"/>
</dbReference>
<proteinExistence type="predicted"/>
<dbReference type="AlphaFoldDB" id="A0A934SUA6"/>
<protein>
    <submittedName>
        <fullName evidence="2">Uncharacterized protein</fullName>
    </submittedName>
</protein>
<feature type="region of interest" description="Disordered" evidence="1">
    <location>
        <begin position="58"/>
        <end position="77"/>
    </location>
</feature>
<evidence type="ECO:0000313" key="2">
    <source>
        <dbReference type="EMBL" id="MBK4735306.1"/>
    </source>
</evidence>